<dbReference type="InterPro" id="IPR028105">
    <property type="entry name" value="DUF4651"/>
</dbReference>
<dbReference type="Proteomes" id="UP000004322">
    <property type="component" value="Unassembled WGS sequence"/>
</dbReference>
<sequence>MAVLVRFCLSPKALIYDKMKGMKHKKLLLTTGLAGLAGLTALGYGLQQKMADRKQARIVAEIRAYFSKMGDIQVLYIKDYETQGASLSGGLVFEDGRVLDFIYDDGHISYSEGQENA</sequence>
<gene>
    <name evidence="1" type="ORF">STRCR_0172</name>
</gene>
<reference evidence="1" key="1">
    <citation type="submission" date="2011-07" db="EMBL/GenBank/DDBJ databases">
        <authorList>
            <person name="Stanhope M.J."/>
            <person name="Durkin A.S."/>
            <person name="Hostetler J."/>
            <person name="Kim M."/>
            <person name="Radune D."/>
            <person name="Singh I."/>
            <person name="Town C.D."/>
        </authorList>
    </citation>
    <scope>NUCLEOTIDE SEQUENCE [LARGE SCALE GENOMIC DNA]</scope>
    <source>
        <strain evidence="1">HS-6</strain>
    </source>
</reference>
<dbReference type="AlphaFoldDB" id="G5JND5"/>
<dbReference type="STRING" id="873449.STRCR_0172"/>
<dbReference type="Pfam" id="PF15513">
    <property type="entry name" value="DUF4651"/>
    <property type="match status" value="1"/>
</dbReference>
<proteinExistence type="predicted"/>
<name>G5JND5_STRCG</name>
<protein>
    <recommendedName>
        <fullName evidence="3">DUF4651 domain-containing protein</fullName>
    </recommendedName>
</protein>
<dbReference type="EMBL" id="AEUV02000002">
    <property type="protein sequence ID" value="EHI75334.1"/>
    <property type="molecule type" value="Genomic_DNA"/>
</dbReference>
<accession>G5JND5</accession>
<dbReference type="Gene3D" id="3.10.450.400">
    <property type="entry name" value="Uncharacterised protein PF15513, DUF4651"/>
    <property type="match status" value="1"/>
</dbReference>
<evidence type="ECO:0000313" key="1">
    <source>
        <dbReference type="EMBL" id="EHI75334.1"/>
    </source>
</evidence>
<keyword evidence="2" id="KW-1185">Reference proteome</keyword>
<organism evidence="1 2">
    <name type="scientific">Streptococcus criceti HS-6</name>
    <dbReference type="NCBI Taxonomy" id="873449"/>
    <lineage>
        <taxon>Bacteria</taxon>
        <taxon>Bacillati</taxon>
        <taxon>Bacillota</taxon>
        <taxon>Bacilli</taxon>
        <taxon>Lactobacillales</taxon>
        <taxon>Streptococcaceae</taxon>
        <taxon>Streptococcus</taxon>
    </lineage>
</organism>
<evidence type="ECO:0008006" key="3">
    <source>
        <dbReference type="Google" id="ProtNLM"/>
    </source>
</evidence>
<comment type="caution">
    <text evidence="1">The sequence shown here is derived from an EMBL/GenBank/DDBJ whole genome shotgun (WGS) entry which is preliminary data.</text>
</comment>
<evidence type="ECO:0000313" key="2">
    <source>
        <dbReference type="Proteomes" id="UP000004322"/>
    </source>
</evidence>